<keyword evidence="4 9" id="KW-0808">Transferase</keyword>
<evidence type="ECO:0000256" key="3">
    <source>
        <dbReference type="ARBA" id="ARBA00022603"/>
    </source>
</evidence>
<name>A0ABW2TCD6_9ACTN</name>
<organism evidence="9 10">
    <name type="scientific">Streptosporangium amethystogenes subsp. fukuiense</name>
    <dbReference type="NCBI Taxonomy" id="698418"/>
    <lineage>
        <taxon>Bacteria</taxon>
        <taxon>Bacillati</taxon>
        <taxon>Actinomycetota</taxon>
        <taxon>Actinomycetes</taxon>
        <taxon>Streptosporangiales</taxon>
        <taxon>Streptosporangiaceae</taxon>
        <taxon>Streptosporangium</taxon>
    </lineage>
</organism>
<keyword evidence="3 9" id="KW-0489">Methyltransferase</keyword>
<dbReference type="GO" id="GO:0008168">
    <property type="term" value="F:methyltransferase activity"/>
    <property type="evidence" value="ECO:0007669"/>
    <property type="project" value="UniProtKB-KW"/>
</dbReference>
<dbReference type="RefSeq" id="WP_386273338.1">
    <property type="nucleotide sequence ID" value="NZ_JBHSIJ010000002.1"/>
</dbReference>
<reference evidence="10" key="1">
    <citation type="journal article" date="2019" name="Int. J. Syst. Evol. Microbiol.">
        <title>The Global Catalogue of Microorganisms (GCM) 10K type strain sequencing project: providing services to taxonomists for standard genome sequencing and annotation.</title>
        <authorList>
            <consortium name="The Broad Institute Genomics Platform"/>
            <consortium name="The Broad Institute Genome Sequencing Center for Infectious Disease"/>
            <person name="Wu L."/>
            <person name="Ma J."/>
        </authorList>
    </citation>
    <scope>NUCLEOTIDE SEQUENCE [LARGE SCALE GENOMIC DNA]</scope>
    <source>
        <strain evidence="10">JCM 10083</strain>
    </source>
</reference>
<keyword evidence="10" id="KW-1185">Reference proteome</keyword>
<dbReference type="Pfam" id="PF02384">
    <property type="entry name" value="N6_Mtase"/>
    <property type="match status" value="1"/>
</dbReference>
<accession>A0ABW2TCD6</accession>
<protein>
    <recommendedName>
        <fullName evidence="2">site-specific DNA-methyltransferase (adenine-specific)</fullName>
        <ecNumber evidence="2">2.1.1.72</ecNumber>
    </recommendedName>
</protein>
<dbReference type="Gene3D" id="1.20.1260.30">
    <property type="match status" value="1"/>
</dbReference>
<dbReference type="Gene3D" id="3.40.50.150">
    <property type="entry name" value="Vaccinia Virus protein VP39"/>
    <property type="match status" value="1"/>
</dbReference>
<dbReference type="SUPFAM" id="SSF53335">
    <property type="entry name" value="S-adenosyl-L-methionine-dependent methyltransferases"/>
    <property type="match status" value="1"/>
</dbReference>
<keyword evidence="6" id="KW-0680">Restriction system</keyword>
<dbReference type="EC" id="2.1.1.72" evidence="2"/>
<evidence type="ECO:0000256" key="7">
    <source>
        <dbReference type="ARBA" id="ARBA00047942"/>
    </source>
</evidence>
<evidence type="ECO:0000256" key="5">
    <source>
        <dbReference type="ARBA" id="ARBA00022691"/>
    </source>
</evidence>
<evidence type="ECO:0000256" key="1">
    <source>
        <dbReference type="ARBA" id="ARBA00006594"/>
    </source>
</evidence>
<comment type="similarity">
    <text evidence="1">Belongs to the N(4)/N(6)-methyltransferase family.</text>
</comment>
<feature type="domain" description="DNA methylase adenine-specific" evidence="8">
    <location>
        <begin position="131"/>
        <end position="404"/>
    </location>
</feature>
<gene>
    <name evidence="9" type="ORF">ACFQVD_37020</name>
</gene>
<dbReference type="PRINTS" id="PR00507">
    <property type="entry name" value="N12N6MTFRASE"/>
</dbReference>
<dbReference type="Proteomes" id="UP001596514">
    <property type="component" value="Unassembled WGS sequence"/>
</dbReference>
<evidence type="ECO:0000313" key="10">
    <source>
        <dbReference type="Proteomes" id="UP001596514"/>
    </source>
</evidence>
<comment type="caution">
    <text evidence="9">The sequence shown here is derived from an EMBL/GenBank/DDBJ whole genome shotgun (WGS) entry which is preliminary data.</text>
</comment>
<evidence type="ECO:0000256" key="4">
    <source>
        <dbReference type="ARBA" id="ARBA00022679"/>
    </source>
</evidence>
<dbReference type="PANTHER" id="PTHR42933:SF4">
    <property type="entry name" value="TYPE I RESTRICTION ENZYME ECOKI METHYLASE SUBUNIT"/>
    <property type="match status" value="1"/>
</dbReference>
<evidence type="ECO:0000256" key="6">
    <source>
        <dbReference type="ARBA" id="ARBA00022747"/>
    </source>
</evidence>
<dbReference type="PANTHER" id="PTHR42933">
    <property type="entry name" value="SLR6095 PROTEIN"/>
    <property type="match status" value="1"/>
</dbReference>
<dbReference type="InterPro" id="IPR051537">
    <property type="entry name" value="DNA_Adenine_Mtase"/>
</dbReference>
<sequence>MNDARSLFDGLWKFYQQNLSNEGVNHLDFAELVTYLLFLKLDHERGERGLNPERVIRRGIGWASLVGKSGTELEQQFRHILRECGKNTADPDRGIMRAIFDKAKLPVRNAAQLHALIQDQIAPHTWSGLREVLPGMYALLLDKAGDNFQKKSGQILTPTVFVSAVVEALRPTSSDLVLDPACGTGSLLVGAYSAMASEGVKIPSMSVIGVDMDERMCRLATMNLLLHTWGTFLGPAPVTVMDALAAPSTVSPTIVVCNPPFRSETPSPEGRQDFLTVTRSIQLNFVQHIARALPIGGRAAVFVPDNVLFGSGGEPAVRQWLFDHCDVHTLLRLPEGVFKGANTKTNVLFFDRVRPRSDGGVATERLWVYDFRRGMEFSPTQNRLRQSDFGTFLDCYGPDKPREERVATQRFRAFTYAELHARNLHLDIWPDTDTTEDQWLSPKLIAQEIADELRVAASEFAALAAALPDDTPYEGSEEP</sequence>
<evidence type="ECO:0000256" key="2">
    <source>
        <dbReference type="ARBA" id="ARBA00011900"/>
    </source>
</evidence>
<evidence type="ECO:0000259" key="8">
    <source>
        <dbReference type="Pfam" id="PF02384"/>
    </source>
</evidence>
<keyword evidence="5" id="KW-0949">S-adenosyl-L-methionine</keyword>
<dbReference type="InterPro" id="IPR003356">
    <property type="entry name" value="DNA_methylase_A-5"/>
</dbReference>
<dbReference type="GO" id="GO:0032259">
    <property type="term" value="P:methylation"/>
    <property type="evidence" value="ECO:0007669"/>
    <property type="project" value="UniProtKB-KW"/>
</dbReference>
<comment type="catalytic activity">
    <reaction evidence="7">
        <text>a 2'-deoxyadenosine in DNA + S-adenosyl-L-methionine = an N(6)-methyl-2'-deoxyadenosine in DNA + S-adenosyl-L-homocysteine + H(+)</text>
        <dbReference type="Rhea" id="RHEA:15197"/>
        <dbReference type="Rhea" id="RHEA-COMP:12418"/>
        <dbReference type="Rhea" id="RHEA-COMP:12419"/>
        <dbReference type="ChEBI" id="CHEBI:15378"/>
        <dbReference type="ChEBI" id="CHEBI:57856"/>
        <dbReference type="ChEBI" id="CHEBI:59789"/>
        <dbReference type="ChEBI" id="CHEBI:90615"/>
        <dbReference type="ChEBI" id="CHEBI:90616"/>
        <dbReference type="EC" id="2.1.1.72"/>
    </reaction>
</comment>
<dbReference type="InterPro" id="IPR029063">
    <property type="entry name" value="SAM-dependent_MTases_sf"/>
</dbReference>
<proteinExistence type="inferred from homology"/>
<evidence type="ECO:0000313" key="9">
    <source>
        <dbReference type="EMBL" id="MFC7605720.1"/>
    </source>
</evidence>
<dbReference type="CDD" id="cd02440">
    <property type="entry name" value="AdoMet_MTases"/>
    <property type="match status" value="1"/>
</dbReference>
<dbReference type="InterPro" id="IPR038333">
    <property type="entry name" value="T1MK-like_N_sf"/>
</dbReference>
<dbReference type="EMBL" id="JBHTEE010000001">
    <property type="protein sequence ID" value="MFC7605720.1"/>
    <property type="molecule type" value="Genomic_DNA"/>
</dbReference>